<protein>
    <submittedName>
        <fullName evidence="10">TRK potassium uptake system protein</fullName>
        <ecNumber evidence="11">4.1.2.13</ecNumber>
    </submittedName>
</protein>
<evidence type="ECO:0000313" key="13">
    <source>
        <dbReference type="Proteomes" id="UP000015381"/>
    </source>
</evidence>
<accession>S6D870</accession>
<dbReference type="PANTHER" id="PTHR32024">
    <property type="entry name" value="TRK SYSTEM POTASSIUM UPTAKE PROTEIN TRKG-RELATED"/>
    <property type="match status" value="1"/>
</dbReference>
<feature type="transmembrane region" description="Helical" evidence="9">
    <location>
        <begin position="28"/>
        <end position="49"/>
    </location>
</feature>
<evidence type="ECO:0000313" key="11">
    <source>
        <dbReference type="EMBL" id="ERJ06104.1"/>
    </source>
</evidence>
<dbReference type="GO" id="GO:0008324">
    <property type="term" value="F:monoatomic cation transmembrane transporter activity"/>
    <property type="evidence" value="ECO:0007669"/>
    <property type="project" value="InterPro"/>
</dbReference>
<feature type="transmembrane region" description="Helical" evidence="9">
    <location>
        <begin position="463"/>
        <end position="485"/>
    </location>
</feature>
<evidence type="ECO:0000256" key="5">
    <source>
        <dbReference type="ARBA" id="ARBA00022692"/>
    </source>
</evidence>
<evidence type="ECO:0000256" key="6">
    <source>
        <dbReference type="ARBA" id="ARBA00022989"/>
    </source>
</evidence>
<evidence type="ECO:0000313" key="12">
    <source>
        <dbReference type="Proteomes" id="UP000003861"/>
    </source>
</evidence>
<dbReference type="PATRIC" id="fig|1033806.12.peg.1122"/>
<evidence type="ECO:0000256" key="3">
    <source>
        <dbReference type="ARBA" id="ARBA00022448"/>
    </source>
</evidence>
<feature type="transmembrane region" description="Helical" evidence="9">
    <location>
        <begin position="522"/>
        <end position="546"/>
    </location>
</feature>
<gene>
    <name evidence="11" type="primary">trkH2</name>
    <name evidence="11" type="ORF">HLRTI_001867</name>
    <name evidence="10" type="ORF">HTIA_1128</name>
</gene>
<reference evidence="11 12" key="1">
    <citation type="journal article" date="2011" name="J. Bacteriol.">
        <title>Genome sequence of Halorhabdus tiamatea, the first archaeon isolated from a deep-sea anoxic brine lake.</title>
        <authorList>
            <person name="Antunes A."/>
            <person name="Alam I."/>
            <person name="Bajic V.B."/>
            <person name="Stingl U."/>
        </authorList>
    </citation>
    <scope>NUCLEOTIDE SEQUENCE [LARGE SCALE GENOMIC DNA]</scope>
    <source>
        <strain evidence="11 12">SARL4B</strain>
    </source>
</reference>
<dbReference type="GO" id="GO:0005886">
    <property type="term" value="C:plasma membrane"/>
    <property type="evidence" value="ECO:0007669"/>
    <property type="project" value="UniProtKB-SubCell"/>
</dbReference>
<keyword evidence="5 9" id="KW-0812">Transmembrane</keyword>
<feature type="transmembrane region" description="Helical" evidence="9">
    <location>
        <begin position="224"/>
        <end position="245"/>
    </location>
</feature>
<keyword evidence="3" id="KW-0813">Transport</keyword>
<keyword evidence="4" id="KW-1003">Cell membrane</keyword>
<keyword evidence="13" id="KW-1185">Reference proteome</keyword>
<comment type="subcellular location">
    <subcellularLocation>
        <location evidence="1">Cell membrane</location>
        <topology evidence="1">Multi-pass membrane protein</topology>
    </subcellularLocation>
</comment>
<evidence type="ECO:0000256" key="2">
    <source>
        <dbReference type="ARBA" id="ARBA00009137"/>
    </source>
</evidence>
<sequence>MSDSPASFRSRIDRLSAPTAAKTVLRDIGALQVLIGLLMLIPFVVSLLYGEWYSAVSFLIGSGVTALVGGVTYKLCEDAPEPKRHHAMIVAALGWLVTAAFGAVPFIVAAYITPEGVLNSFIPAGADYARSSLLNFRDPLHAFFESVSGYTTTGLTMSVHEPSIGHGFLWYRSQMQWIGGAGMIVLSLAILRQPHGTAGISLYRSEGRDEKLRPSIAGTAKAIWKIYLGVTALLAVYLAAATFLVQPGYGIENTIFDALNHAMTGQSTGGFSTLDNSIAGYGSYAMELVHIPAMITGAIAIPVYYGAISERDIREFTRDPQVRLLFGMFVVGVIGLTAFLARWVGVPYHGDPIGYVGRVATSKAFRDGLFQFISAQSTTGWQTSAIGDWVPGGVMFIVFGAMLLGGSAGATVGGIKILRGYILARGIGWEVSRSFLPEHAIEDLRIGDRIFTAEEANDEIRAAATLAVAYLVVLGLSLFVLLAVLPSEFTLADAIFEVATAQGTVGLSSGITGPGMPAVAEILFIVQMWMGRLEIIPILVLISSLFRR</sequence>
<evidence type="ECO:0000256" key="7">
    <source>
        <dbReference type="ARBA" id="ARBA00023065"/>
    </source>
</evidence>
<evidence type="ECO:0000256" key="1">
    <source>
        <dbReference type="ARBA" id="ARBA00004651"/>
    </source>
</evidence>
<reference evidence="11 12" key="2">
    <citation type="journal article" date="2013" name="PLoS ONE">
        <title>INDIGO - INtegrated Data Warehouse of MIcrobial GenOmes with Examples from the Red Sea Extremophiles.</title>
        <authorList>
            <person name="Alam I."/>
            <person name="Antunes A."/>
            <person name="Kamau A.A."/>
            <person name="Ba Alawi W."/>
            <person name="Kalkatawi M."/>
            <person name="Stingl U."/>
            <person name="Bajic V.B."/>
        </authorList>
    </citation>
    <scope>NUCLEOTIDE SEQUENCE [LARGE SCALE GENOMIC DNA]</scope>
    <source>
        <strain evidence="11 12">SARL4B</strain>
    </source>
</reference>
<keyword evidence="7" id="KW-0406">Ion transport</keyword>
<proteinExistence type="inferred from homology"/>
<dbReference type="AlphaFoldDB" id="S6D870"/>
<dbReference type="KEGG" id="hti:HTIA_1128"/>
<dbReference type="HOGENOM" id="CLU_030708_3_0_2"/>
<feature type="transmembrane region" description="Helical" evidence="9">
    <location>
        <begin position="55"/>
        <end position="76"/>
    </location>
</feature>
<name>S6D870_9EURY</name>
<evidence type="ECO:0000256" key="9">
    <source>
        <dbReference type="SAM" id="Phobius"/>
    </source>
</evidence>
<feature type="transmembrane region" description="Helical" evidence="9">
    <location>
        <begin position="88"/>
        <end position="112"/>
    </location>
</feature>
<feature type="transmembrane region" description="Helical" evidence="9">
    <location>
        <begin position="325"/>
        <end position="345"/>
    </location>
</feature>
<evidence type="ECO:0000256" key="4">
    <source>
        <dbReference type="ARBA" id="ARBA00022475"/>
    </source>
</evidence>
<keyword evidence="6 9" id="KW-1133">Transmembrane helix</keyword>
<keyword evidence="11" id="KW-0456">Lyase</keyword>
<feature type="transmembrane region" description="Helical" evidence="9">
    <location>
        <begin position="284"/>
        <end position="305"/>
    </location>
</feature>
<dbReference type="STRING" id="1033806.HTIA_1128"/>
<feature type="transmembrane region" description="Helical" evidence="9">
    <location>
        <begin position="394"/>
        <end position="415"/>
    </location>
</feature>
<dbReference type="Pfam" id="PF02386">
    <property type="entry name" value="TrkH"/>
    <property type="match status" value="1"/>
</dbReference>
<dbReference type="Proteomes" id="UP000003861">
    <property type="component" value="Unassembled WGS sequence"/>
</dbReference>
<dbReference type="PANTHER" id="PTHR32024:SF2">
    <property type="entry name" value="TRK SYSTEM POTASSIUM UPTAKE PROTEIN TRKG-RELATED"/>
    <property type="match status" value="1"/>
</dbReference>
<reference evidence="10 13" key="3">
    <citation type="journal article" date="2014" name="Environ. Microbiol.">
        <title>Halorhabdus tiamatea: proteogenomics and glycosidase activity measurements identify the first cultivated euryarchaeon from a deep-sea anoxic brine lake as potential polysaccharide degrader.</title>
        <authorList>
            <person name="Werner J."/>
            <person name="Ferrer M."/>
            <person name="Michel G."/>
            <person name="Mann A.J."/>
            <person name="Huang S."/>
            <person name="Juarez S."/>
            <person name="Ciordia S."/>
            <person name="Albar J.P."/>
            <person name="Alcaide M."/>
            <person name="La Cono V."/>
            <person name="Yakimov M.M."/>
            <person name="Antunes A."/>
            <person name="Taborda M."/>
            <person name="Da Costa M.S."/>
            <person name="Amann R.I."/>
            <person name="Gloeckner F.O."/>
            <person name="Golyshina O.V."/>
            <person name="Golyshin P.N."/>
            <person name="Teeling H."/>
        </authorList>
    </citation>
    <scope>NUCLEOTIDE SEQUENCE [LARGE SCALE GENOMIC DNA]</scope>
    <source>
        <strain evidence="13">SARL4B</strain>
        <strain evidence="10">Type strain: SARL4B</strain>
    </source>
</reference>
<dbReference type="GO" id="GO:0030001">
    <property type="term" value="P:metal ion transport"/>
    <property type="evidence" value="ECO:0007669"/>
    <property type="project" value="UniProtKB-ARBA"/>
</dbReference>
<organism evidence="10 13">
    <name type="scientific">Halorhabdus tiamatea SARL4B</name>
    <dbReference type="NCBI Taxonomy" id="1033806"/>
    <lineage>
        <taxon>Archaea</taxon>
        <taxon>Methanobacteriati</taxon>
        <taxon>Methanobacteriota</taxon>
        <taxon>Stenosarchaea group</taxon>
        <taxon>Halobacteria</taxon>
        <taxon>Halobacteriales</taxon>
        <taxon>Haloarculaceae</taxon>
        <taxon>Halorhabdus</taxon>
    </lineage>
</organism>
<dbReference type="EC" id="4.1.2.13" evidence="11"/>
<evidence type="ECO:0000313" key="10">
    <source>
        <dbReference type="EMBL" id="CCQ33266.1"/>
    </source>
</evidence>
<dbReference type="Proteomes" id="UP000015381">
    <property type="component" value="Chromosome I"/>
</dbReference>
<dbReference type="EMBL" id="AFNT02000020">
    <property type="protein sequence ID" value="ERJ06104.1"/>
    <property type="molecule type" value="Genomic_DNA"/>
</dbReference>
<dbReference type="GO" id="GO:0004332">
    <property type="term" value="F:fructose-bisphosphate aldolase activity"/>
    <property type="evidence" value="ECO:0007669"/>
    <property type="project" value="UniProtKB-EC"/>
</dbReference>
<dbReference type="InterPro" id="IPR003445">
    <property type="entry name" value="Cat_transpt"/>
</dbReference>
<evidence type="ECO:0000256" key="8">
    <source>
        <dbReference type="ARBA" id="ARBA00023136"/>
    </source>
</evidence>
<dbReference type="EMBL" id="HF571520">
    <property type="protein sequence ID" value="CCQ33266.1"/>
    <property type="molecule type" value="Genomic_DNA"/>
</dbReference>
<keyword evidence="8 9" id="KW-0472">Membrane</keyword>
<dbReference type="eggNOG" id="arCOG04145">
    <property type="taxonomic scope" value="Archaea"/>
</dbReference>
<comment type="similarity">
    <text evidence="2">Belongs to the TrkH potassium transport family.</text>
</comment>